<comment type="caution">
    <text evidence="6">The sequence shown here is derived from an EMBL/GenBank/DDBJ whole genome shotgun (WGS) entry which is preliminary data.</text>
</comment>
<dbReference type="InterPro" id="IPR003313">
    <property type="entry name" value="AraC-bd"/>
</dbReference>
<dbReference type="SMART" id="SM00342">
    <property type="entry name" value="HTH_ARAC"/>
    <property type="match status" value="1"/>
</dbReference>
<keyword evidence="3" id="KW-0010">Activator</keyword>
<evidence type="ECO:0000313" key="6">
    <source>
        <dbReference type="EMBL" id="OLQ81062.1"/>
    </source>
</evidence>
<evidence type="ECO:0000256" key="2">
    <source>
        <dbReference type="ARBA" id="ARBA00023125"/>
    </source>
</evidence>
<dbReference type="AlphaFoldDB" id="A0A1Q9H0W3"/>
<dbReference type="Pfam" id="PF12833">
    <property type="entry name" value="HTH_18"/>
    <property type="match status" value="1"/>
</dbReference>
<feature type="domain" description="HTH araC/xylS-type" evidence="5">
    <location>
        <begin position="168"/>
        <end position="262"/>
    </location>
</feature>
<dbReference type="OrthoDB" id="9809338at2"/>
<dbReference type="Pfam" id="PF02311">
    <property type="entry name" value="AraC_binding"/>
    <property type="match status" value="1"/>
</dbReference>
<organism evidence="6 7">
    <name type="scientific">Photobacterium proteolyticum</name>
    <dbReference type="NCBI Taxonomy" id="1903952"/>
    <lineage>
        <taxon>Bacteria</taxon>
        <taxon>Pseudomonadati</taxon>
        <taxon>Pseudomonadota</taxon>
        <taxon>Gammaproteobacteria</taxon>
        <taxon>Vibrionales</taxon>
        <taxon>Vibrionaceae</taxon>
        <taxon>Photobacterium</taxon>
    </lineage>
</organism>
<gene>
    <name evidence="6" type="ORF">BIT28_05685</name>
</gene>
<dbReference type="InterPro" id="IPR050204">
    <property type="entry name" value="AraC_XylS_family_regulators"/>
</dbReference>
<dbReference type="InterPro" id="IPR018060">
    <property type="entry name" value="HTH_AraC"/>
</dbReference>
<dbReference type="SUPFAM" id="SSF51215">
    <property type="entry name" value="Regulatory protein AraC"/>
    <property type="match status" value="1"/>
</dbReference>
<keyword evidence="2" id="KW-0238">DNA-binding</keyword>
<dbReference type="STRING" id="1903952.BIT28_05685"/>
<keyword evidence="7" id="KW-1185">Reference proteome</keyword>
<dbReference type="Gene3D" id="1.10.10.60">
    <property type="entry name" value="Homeodomain-like"/>
    <property type="match status" value="2"/>
</dbReference>
<dbReference type="PANTHER" id="PTHR46796">
    <property type="entry name" value="HTH-TYPE TRANSCRIPTIONAL ACTIVATOR RHAS-RELATED"/>
    <property type="match status" value="1"/>
</dbReference>
<dbReference type="RefSeq" id="WP_075762160.1">
    <property type="nucleotide sequence ID" value="NZ_MJIL01000045.1"/>
</dbReference>
<dbReference type="Proteomes" id="UP000186905">
    <property type="component" value="Unassembled WGS sequence"/>
</dbReference>
<evidence type="ECO:0000313" key="7">
    <source>
        <dbReference type="Proteomes" id="UP000186905"/>
    </source>
</evidence>
<dbReference type="InterPro" id="IPR020449">
    <property type="entry name" value="Tscrpt_reg_AraC-type_HTH"/>
</dbReference>
<proteinExistence type="predicted"/>
<accession>A0A1Q9H0W3</accession>
<keyword evidence="4" id="KW-0804">Transcription</keyword>
<dbReference type="Gene3D" id="2.60.120.10">
    <property type="entry name" value="Jelly Rolls"/>
    <property type="match status" value="1"/>
</dbReference>
<sequence length="262" mass="29966">MNKVNHRKSGIDDINLIDAHYQSFAFKRHYHLDYHLGLITDGQQQYYFNGARHQAGAGQLVIMPPDEIHDGQPQQQGYKVKVFSISPEWLDHQASELSGNCQVHFPQHNVTDSQLFFQLSQLHAQLGNPHFPQLAKDCMPIEYFSQLLGRYSQLRPQPVVALGSKDLHQLRDYLMANLDQKISLDDLARLCDLSPSQLLRQFKKATGMTPYAWLARLRLEHAMALLKAGYCSTDVAYYVGFYDQAHFTRTFKQAFGVAPSEI</sequence>
<dbReference type="GO" id="GO:0003700">
    <property type="term" value="F:DNA-binding transcription factor activity"/>
    <property type="evidence" value="ECO:0007669"/>
    <property type="project" value="InterPro"/>
</dbReference>
<keyword evidence="1" id="KW-0805">Transcription regulation</keyword>
<evidence type="ECO:0000256" key="3">
    <source>
        <dbReference type="ARBA" id="ARBA00023159"/>
    </source>
</evidence>
<dbReference type="PRINTS" id="PR00032">
    <property type="entry name" value="HTHARAC"/>
</dbReference>
<dbReference type="EMBL" id="MJIL01000045">
    <property type="protein sequence ID" value="OLQ81062.1"/>
    <property type="molecule type" value="Genomic_DNA"/>
</dbReference>
<protein>
    <submittedName>
        <fullName evidence="6">AraC family transcriptional regulator</fullName>
    </submittedName>
</protein>
<dbReference type="InterPro" id="IPR009057">
    <property type="entry name" value="Homeodomain-like_sf"/>
</dbReference>
<evidence type="ECO:0000256" key="1">
    <source>
        <dbReference type="ARBA" id="ARBA00023015"/>
    </source>
</evidence>
<dbReference type="PROSITE" id="PS01124">
    <property type="entry name" value="HTH_ARAC_FAMILY_2"/>
    <property type="match status" value="1"/>
</dbReference>
<evidence type="ECO:0000259" key="5">
    <source>
        <dbReference type="PROSITE" id="PS01124"/>
    </source>
</evidence>
<reference evidence="6 7" key="1">
    <citation type="submission" date="2016-09" db="EMBL/GenBank/DDBJ databases">
        <title>Photobacterium proteolyticum sp. nov. a protease producing bacterium isolated from ocean sediments of Laizhou Bay.</title>
        <authorList>
            <person name="Li Y."/>
        </authorList>
    </citation>
    <scope>NUCLEOTIDE SEQUENCE [LARGE SCALE GENOMIC DNA]</scope>
    <source>
        <strain evidence="6 7">13-12</strain>
    </source>
</reference>
<dbReference type="SUPFAM" id="SSF46689">
    <property type="entry name" value="Homeodomain-like"/>
    <property type="match status" value="2"/>
</dbReference>
<name>A0A1Q9H0W3_9GAMM</name>
<evidence type="ECO:0000256" key="4">
    <source>
        <dbReference type="ARBA" id="ARBA00023163"/>
    </source>
</evidence>
<dbReference type="PANTHER" id="PTHR46796:SF11">
    <property type="entry name" value="TRANSCRIPTIONAL REGULATOR-RELATED"/>
    <property type="match status" value="1"/>
</dbReference>
<dbReference type="GO" id="GO:0043565">
    <property type="term" value="F:sequence-specific DNA binding"/>
    <property type="evidence" value="ECO:0007669"/>
    <property type="project" value="InterPro"/>
</dbReference>
<dbReference type="InterPro" id="IPR037923">
    <property type="entry name" value="HTH-like"/>
</dbReference>
<dbReference type="InterPro" id="IPR014710">
    <property type="entry name" value="RmlC-like_jellyroll"/>
</dbReference>